<protein>
    <submittedName>
        <fullName evidence="1">Uncharacterized protein</fullName>
    </submittedName>
</protein>
<dbReference type="Gramene" id="evm.model.04.2027">
    <property type="protein sequence ID" value="cds.evm.model.04.2027"/>
    <property type="gene ID" value="evm.TU.04.2027"/>
</dbReference>
<reference evidence="1" key="1">
    <citation type="submission" date="2018-11" db="EMBL/GenBank/DDBJ databases">
        <authorList>
            <person name="Grassa J C."/>
        </authorList>
    </citation>
    <scope>NUCLEOTIDE SEQUENCE [LARGE SCALE GENOMIC DNA]</scope>
</reference>
<name>A0A803PFE2_CANSA</name>
<sequence>MKWVGVASLTGRDFEMPEDSLDLEHSNLADSFSSAGLRSNTRHFFGGKDGGDTNIISLSNSSTFEHAPDRISHLSVLHGERPLDSNSGSGGGNIWFLDSNAPVLGHGSSGDWWSMGIIKGYPFSFVSVSDHRSDHNKGGEVRCKVQKLINCLLKALVRVIAMGLIFINWGGVELERSNGFFSNWDLTGTRKVPKLIGDELGKLGGFLAKRNVVSLDPERDEIELIWCEGVKAFWIGEDHEAFVEVPRDSGWETESPCLSRGFLDPVGLRIFRSENFDNETVGIGGYFRVKGNMIEDMDEVFFFSE</sequence>
<proteinExistence type="predicted"/>
<organism evidence="1 2">
    <name type="scientific">Cannabis sativa</name>
    <name type="common">Hemp</name>
    <name type="synonym">Marijuana</name>
    <dbReference type="NCBI Taxonomy" id="3483"/>
    <lineage>
        <taxon>Eukaryota</taxon>
        <taxon>Viridiplantae</taxon>
        <taxon>Streptophyta</taxon>
        <taxon>Embryophyta</taxon>
        <taxon>Tracheophyta</taxon>
        <taxon>Spermatophyta</taxon>
        <taxon>Magnoliopsida</taxon>
        <taxon>eudicotyledons</taxon>
        <taxon>Gunneridae</taxon>
        <taxon>Pentapetalae</taxon>
        <taxon>rosids</taxon>
        <taxon>fabids</taxon>
        <taxon>Rosales</taxon>
        <taxon>Cannabaceae</taxon>
        <taxon>Cannabis</taxon>
    </lineage>
</organism>
<accession>A0A803PFE2</accession>
<evidence type="ECO:0000313" key="2">
    <source>
        <dbReference type="Proteomes" id="UP000596661"/>
    </source>
</evidence>
<evidence type="ECO:0000313" key="1">
    <source>
        <dbReference type="EnsemblPlants" id="cds.evm.model.04.2027"/>
    </source>
</evidence>
<dbReference type="Proteomes" id="UP000596661">
    <property type="component" value="Chromosome 4"/>
</dbReference>
<dbReference type="EnsemblPlants" id="evm.model.04.2027">
    <property type="protein sequence ID" value="cds.evm.model.04.2027"/>
    <property type="gene ID" value="evm.TU.04.2027"/>
</dbReference>
<dbReference type="EMBL" id="UZAU01000401">
    <property type="status" value="NOT_ANNOTATED_CDS"/>
    <property type="molecule type" value="Genomic_DNA"/>
</dbReference>
<keyword evidence="2" id="KW-1185">Reference proteome</keyword>
<dbReference type="AlphaFoldDB" id="A0A803PFE2"/>
<reference evidence="1" key="2">
    <citation type="submission" date="2021-03" db="UniProtKB">
        <authorList>
            <consortium name="EnsemblPlants"/>
        </authorList>
    </citation>
    <scope>IDENTIFICATION</scope>
</reference>